<evidence type="ECO:0000256" key="8">
    <source>
        <dbReference type="ARBA" id="ARBA00023136"/>
    </source>
</evidence>
<dbReference type="RefSeq" id="WP_072658600.1">
    <property type="nucleotide sequence ID" value="NZ_BDFD01000002.1"/>
</dbReference>
<evidence type="ECO:0000313" key="12">
    <source>
        <dbReference type="EMBL" id="GAV19411.1"/>
    </source>
</evidence>
<evidence type="ECO:0000256" key="7">
    <source>
        <dbReference type="ARBA" id="ARBA00022779"/>
    </source>
</evidence>
<evidence type="ECO:0000259" key="11">
    <source>
        <dbReference type="Pfam" id="PF01052"/>
    </source>
</evidence>
<organism evidence="12 13">
    <name type="scientific">Mariprofundus micogutta</name>
    <dbReference type="NCBI Taxonomy" id="1921010"/>
    <lineage>
        <taxon>Bacteria</taxon>
        <taxon>Pseudomonadati</taxon>
        <taxon>Pseudomonadota</taxon>
        <taxon>Candidatius Mariprofundia</taxon>
        <taxon>Mariprofundales</taxon>
        <taxon>Mariprofundaceae</taxon>
        <taxon>Mariprofundus</taxon>
    </lineage>
</organism>
<keyword evidence="5" id="KW-1003">Cell membrane</keyword>
<evidence type="ECO:0000256" key="2">
    <source>
        <dbReference type="ARBA" id="ARBA00004202"/>
    </source>
</evidence>
<keyword evidence="12" id="KW-0969">Cilium</keyword>
<keyword evidence="7" id="KW-0283">Flagellar rotation</keyword>
<comment type="similarity">
    <text evidence="3">Belongs to the FliM family.</text>
</comment>
<dbReference type="InterPro" id="IPR001689">
    <property type="entry name" value="Flag_FliM"/>
</dbReference>
<dbReference type="Gene3D" id="3.40.1550.10">
    <property type="entry name" value="CheC-like"/>
    <property type="match status" value="1"/>
</dbReference>
<evidence type="ECO:0000256" key="3">
    <source>
        <dbReference type="ARBA" id="ARBA00011049"/>
    </source>
</evidence>
<protein>
    <recommendedName>
        <fullName evidence="4">Flagellar motor switch protein FliM</fullName>
    </recommendedName>
</protein>
<dbReference type="GO" id="GO:0003774">
    <property type="term" value="F:cytoskeletal motor activity"/>
    <property type="evidence" value="ECO:0007669"/>
    <property type="project" value="InterPro"/>
</dbReference>
<keyword evidence="12" id="KW-0282">Flagellum</keyword>
<keyword evidence="8" id="KW-0472">Membrane</keyword>
<dbReference type="GO" id="GO:0005886">
    <property type="term" value="C:plasma membrane"/>
    <property type="evidence" value="ECO:0007669"/>
    <property type="project" value="UniProtKB-SubCell"/>
</dbReference>
<dbReference type="CDD" id="cd17908">
    <property type="entry name" value="FliM"/>
    <property type="match status" value="1"/>
</dbReference>
<evidence type="ECO:0000256" key="5">
    <source>
        <dbReference type="ARBA" id="ARBA00022475"/>
    </source>
</evidence>
<dbReference type="SUPFAM" id="SSF101801">
    <property type="entry name" value="Surface presentation of antigens (SPOA)"/>
    <property type="match status" value="1"/>
</dbReference>
<dbReference type="InterPro" id="IPR028976">
    <property type="entry name" value="CheC-like_sf"/>
</dbReference>
<gene>
    <name evidence="12" type="ORF">MMIC_P0345</name>
</gene>
<comment type="caution">
    <text evidence="12">The sequence shown here is derived from an EMBL/GenBank/DDBJ whole genome shotgun (WGS) entry which is preliminary data.</text>
</comment>
<dbReference type="OrthoDB" id="9806941at2"/>
<dbReference type="InterPro" id="IPR001543">
    <property type="entry name" value="FliN-like_C"/>
</dbReference>
<dbReference type="PANTHER" id="PTHR30034">
    <property type="entry name" value="FLAGELLAR MOTOR SWITCH PROTEIN FLIM"/>
    <property type="match status" value="1"/>
</dbReference>
<evidence type="ECO:0000256" key="6">
    <source>
        <dbReference type="ARBA" id="ARBA00022500"/>
    </source>
</evidence>
<proteinExistence type="inferred from homology"/>
<comment type="function">
    <text evidence="10">FliM is one of three proteins (FliG, FliN, FliM) that forms the rotor-mounted switch complex (C ring), located at the base of the basal body. This complex interacts with the CheY and CheZ chemotaxis proteins, in addition to contacting components of the motor that determine the direction of flagellar rotation.</text>
</comment>
<evidence type="ECO:0000256" key="10">
    <source>
        <dbReference type="ARBA" id="ARBA00025044"/>
    </source>
</evidence>
<dbReference type="STRING" id="1921010.MMIC_P0345"/>
<evidence type="ECO:0000313" key="13">
    <source>
        <dbReference type="Proteomes" id="UP000231632"/>
    </source>
</evidence>
<dbReference type="GO" id="GO:0009425">
    <property type="term" value="C:bacterial-type flagellum basal body"/>
    <property type="evidence" value="ECO:0007669"/>
    <property type="project" value="UniProtKB-SubCell"/>
</dbReference>
<dbReference type="GO" id="GO:0050918">
    <property type="term" value="P:positive chemotaxis"/>
    <property type="evidence" value="ECO:0007669"/>
    <property type="project" value="TreeGrafter"/>
</dbReference>
<dbReference type="GO" id="GO:0071978">
    <property type="term" value="P:bacterial-type flagellum-dependent swarming motility"/>
    <property type="evidence" value="ECO:0007669"/>
    <property type="project" value="TreeGrafter"/>
</dbReference>
<comment type="subcellular location">
    <subcellularLocation>
        <location evidence="1">Bacterial flagellum basal body</location>
    </subcellularLocation>
    <subcellularLocation>
        <location evidence="2">Cell membrane</location>
        <topology evidence="2">Peripheral membrane protein</topology>
    </subcellularLocation>
</comment>
<dbReference type="PANTHER" id="PTHR30034:SF6">
    <property type="entry name" value="YOP PROTEINS TRANSLOCATION PROTEIN Q"/>
    <property type="match status" value="1"/>
</dbReference>
<keyword evidence="12" id="KW-0966">Cell projection</keyword>
<dbReference type="EMBL" id="BDFD01000002">
    <property type="protein sequence ID" value="GAV19411.1"/>
    <property type="molecule type" value="Genomic_DNA"/>
</dbReference>
<feature type="domain" description="Flagellar motor switch protein FliN-like C-terminal" evidence="11">
    <location>
        <begin position="254"/>
        <end position="321"/>
    </location>
</feature>
<sequence length="328" mass="36954">MSEPILAPEEIEALMAEVAPSEETEALFAALPPIKQPENVDEYHFSSADDDGPERYPMFVNLQERLVEILDEQWDELFRRDINVHVDRLENTVYKDLITVESPQVYFVFEVEDNGKMMITCDTAMIVAFVDAMLGGEGESSDTPQSLSPVEMRLSHRIAVKLANSLSTVWAPVHELDFQVIKLDDDPQFLAVTSAYETCFSAYFEVKISDNLTSKFGIHYPQPFLEPMLETLRVTVSDEPTETDTEWADALMDSISHTPTNIRFQLDSCQVDIGTFLNLKPGDFLPMKIRQNELCTIWIEDICMFEAKPGDQNGMLAAEIVAPTKPGG</sequence>
<dbReference type="Gene3D" id="2.30.330.10">
    <property type="entry name" value="SpoA-like"/>
    <property type="match status" value="1"/>
</dbReference>
<keyword evidence="6" id="KW-0145">Chemotaxis</keyword>
<keyword evidence="13" id="KW-1185">Reference proteome</keyword>
<reference evidence="12 13" key="1">
    <citation type="journal article" date="2017" name="Arch. Microbiol.">
        <title>Mariprofundus micogutta sp. nov., a novel iron-oxidizing zetaproteobacterium isolated from a deep-sea hydrothermal field at the Bayonnaise knoll of the Izu-Ogasawara arc, and a description of Mariprofundales ord. nov. and Zetaproteobacteria classis nov.</title>
        <authorList>
            <person name="Makita H."/>
            <person name="Tanaka E."/>
            <person name="Mitsunobu S."/>
            <person name="Miyazaki M."/>
            <person name="Nunoura T."/>
            <person name="Uematsu K."/>
            <person name="Takaki Y."/>
            <person name="Nishi S."/>
            <person name="Shimamura S."/>
            <person name="Takai K."/>
        </authorList>
    </citation>
    <scope>NUCLEOTIDE SEQUENCE [LARGE SCALE GENOMIC DNA]</scope>
    <source>
        <strain evidence="12 13">ET2</strain>
    </source>
</reference>
<dbReference type="Proteomes" id="UP000231632">
    <property type="component" value="Unassembled WGS sequence"/>
</dbReference>
<evidence type="ECO:0000256" key="9">
    <source>
        <dbReference type="ARBA" id="ARBA00023143"/>
    </source>
</evidence>
<dbReference type="Pfam" id="PF01052">
    <property type="entry name" value="FliMN_C"/>
    <property type="match status" value="1"/>
</dbReference>
<dbReference type="Pfam" id="PF02154">
    <property type="entry name" value="FliM"/>
    <property type="match status" value="1"/>
</dbReference>
<evidence type="ECO:0000256" key="4">
    <source>
        <dbReference type="ARBA" id="ARBA00021898"/>
    </source>
</evidence>
<name>A0A1L8CKI5_9PROT</name>
<dbReference type="PRINTS" id="PR00955">
    <property type="entry name" value="FLGMOTORFLIM"/>
</dbReference>
<dbReference type="AlphaFoldDB" id="A0A1L8CKI5"/>
<dbReference type="SUPFAM" id="SSF103039">
    <property type="entry name" value="CheC-like"/>
    <property type="match status" value="1"/>
</dbReference>
<dbReference type="InterPro" id="IPR036429">
    <property type="entry name" value="SpoA-like_sf"/>
</dbReference>
<evidence type="ECO:0000256" key="1">
    <source>
        <dbReference type="ARBA" id="ARBA00004117"/>
    </source>
</evidence>
<keyword evidence="9" id="KW-0975">Bacterial flagellum</keyword>
<accession>A0A1L8CKI5</accession>